<dbReference type="WBParaSite" id="TREG1_6230.1">
    <property type="protein sequence ID" value="TREG1_6230.1"/>
    <property type="gene ID" value="TREG1_6230"/>
</dbReference>
<keyword evidence="4" id="KW-0297">G-protein coupled receptor</keyword>
<dbReference type="PRINTS" id="PR00237">
    <property type="entry name" value="GPCRRHODOPSN"/>
</dbReference>
<evidence type="ECO:0000256" key="1">
    <source>
        <dbReference type="ARBA" id="ARBA00004141"/>
    </source>
</evidence>
<protein>
    <submittedName>
        <fullName evidence="11">G_PROTEIN_RECEP_F1_2 domain-containing protein</fullName>
    </submittedName>
</protein>
<evidence type="ECO:0000313" key="10">
    <source>
        <dbReference type="Proteomes" id="UP000050795"/>
    </source>
</evidence>
<dbReference type="SUPFAM" id="SSF81321">
    <property type="entry name" value="Family A G protein-coupled receptor-like"/>
    <property type="match status" value="1"/>
</dbReference>
<keyword evidence="7" id="KW-0807">Transducer</keyword>
<evidence type="ECO:0000256" key="4">
    <source>
        <dbReference type="ARBA" id="ARBA00023040"/>
    </source>
</evidence>
<accession>A0AA85K2R4</accession>
<evidence type="ECO:0000256" key="3">
    <source>
        <dbReference type="ARBA" id="ARBA00022989"/>
    </source>
</evidence>
<keyword evidence="6" id="KW-0675">Receptor</keyword>
<feature type="transmembrane region" description="Helical" evidence="8">
    <location>
        <begin position="275"/>
        <end position="299"/>
    </location>
</feature>
<dbReference type="GO" id="GO:0005886">
    <property type="term" value="C:plasma membrane"/>
    <property type="evidence" value="ECO:0007669"/>
    <property type="project" value="TreeGrafter"/>
</dbReference>
<keyword evidence="5 8" id="KW-0472">Membrane</keyword>
<dbReference type="Gene3D" id="1.20.1070.10">
    <property type="entry name" value="Rhodopsin 7-helix transmembrane proteins"/>
    <property type="match status" value="1"/>
</dbReference>
<feature type="transmembrane region" description="Helical" evidence="8">
    <location>
        <begin position="132"/>
        <end position="158"/>
    </location>
</feature>
<dbReference type="Pfam" id="PF00001">
    <property type="entry name" value="7tm_1"/>
    <property type="match status" value="1"/>
</dbReference>
<sequence>MNECSIFLSIFVFIVYIITMLCSLFGNTVAIYIFLRKRKSSGNHCHPTLRRLTSTERHITLPHEEHLQNQPQSDPENHNFPAVFDSSNNRDYSSSMKKNLDNSVEKAQKRLRFTIRNTYQKRTFNVNPSFDYYLASLAISDFFMGVFCIPFTFTQIYLHYWPFPDLMCPIVVYVQLVMVTASSLTNTAISVNRLFGIVGSLNTDHWHSRHQQSFTIGIIICIWVIAFTGSTVQLFATRTDIQQQNQTQSKQEVEYPVDRKLCQESWDGDEYKRSIYTIVLFLVIYVIPLGIQISTYGYIAFRLWNRITPGEQIKCVEDVRLKEKKRIIKMLVFIVAMFGVCWLPSHLFFLLQDFHPVFRKIPDDSKIIIFGVCHWIAMSNTFVNPIIYLIMSKSFRDDFKQIMKCTFSCWSKTSLSNP</sequence>
<reference evidence="10" key="1">
    <citation type="submission" date="2022-06" db="EMBL/GenBank/DDBJ databases">
        <authorList>
            <person name="Berger JAMES D."/>
            <person name="Berger JAMES D."/>
        </authorList>
    </citation>
    <scope>NUCLEOTIDE SEQUENCE [LARGE SCALE GENOMIC DNA]</scope>
</reference>
<dbReference type="InterPro" id="IPR000276">
    <property type="entry name" value="GPCR_Rhodpsn"/>
</dbReference>
<evidence type="ECO:0000259" key="9">
    <source>
        <dbReference type="PROSITE" id="PS50262"/>
    </source>
</evidence>
<dbReference type="GO" id="GO:0004930">
    <property type="term" value="F:G protein-coupled receptor activity"/>
    <property type="evidence" value="ECO:0007669"/>
    <property type="project" value="UniProtKB-KW"/>
</dbReference>
<dbReference type="PANTHER" id="PTHR45695:SF9">
    <property type="entry name" value="LEUCOKININ RECEPTOR"/>
    <property type="match status" value="1"/>
</dbReference>
<evidence type="ECO:0000313" key="11">
    <source>
        <dbReference type="WBParaSite" id="TREG1_6230.1"/>
    </source>
</evidence>
<organism evidence="10 11">
    <name type="scientific">Trichobilharzia regenti</name>
    <name type="common">Nasal bird schistosome</name>
    <dbReference type="NCBI Taxonomy" id="157069"/>
    <lineage>
        <taxon>Eukaryota</taxon>
        <taxon>Metazoa</taxon>
        <taxon>Spiralia</taxon>
        <taxon>Lophotrochozoa</taxon>
        <taxon>Platyhelminthes</taxon>
        <taxon>Trematoda</taxon>
        <taxon>Digenea</taxon>
        <taxon>Strigeidida</taxon>
        <taxon>Schistosomatoidea</taxon>
        <taxon>Schistosomatidae</taxon>
        <taxon>Trichobilharzia</taxon>
    </lineage>
</organism>
<dbReference type="PROSITE" id="PS50262">
    <property type="entry name" value="G_PROTEIN_RECEP_F1_2"/>
    <property type="match status" value="1"/>
</dbReference>
<dbReference type="AlphaFoldDB" id="A0AA85K2R4"/>
<evidence type="ECO:0000256" key="7">
    <source>
        <dbReference type="ARBA" id="ARBA00023224"/>
    </source>
</evidence>
<proteinExistence type="predicted"/>
<evidence type="ECO:0000256" key="2">
    <source>
        <dbReference type="ARBA" id="ARBA00022692"/>
    </source>
</evidence>
<keyword evidence="2 8" id="KW-0812">Transmembrane</keyword>
<dbReference type="PANTHER" id="PTHR45695">
    <property type="entry name" value="LEUCOKININ RECEPTOR-RELATED"/>
    <property type="match status" value="1"/>
</dbReference>
<evidence type="ECO:0000256" key="5">
    <source>
        <dbReference type="ARBA" id="ARBA00023136"/>
    </source>
</evidence>
<dbReference type="Proteomes" id="UP000050795">
    <property type="component" value="Unassembled WGS sequence"/>
</dbReference>
<keyword evidence="3 8" id="KW-1133">Transmembrane helix</keyword>
<feature type="transmembrane region" description="Helical" evidence="8">
    <location>
        <begin position="6"/>
        <end position="35"/>
    </location>
</feature>
<feature type="transmembrane region" description="Helical" evidence="8">
    <location>
        <begin position="170"/>
        <end position="195"/>
    </location>
</feature>
<feature type="domain" description="G-protein coupled receptors family 1 profile" evidence="9">
    <location>
        <begin position="108"/>
        <end position="388"/>
    </location>
</feature>
<feature type="transmembrane region" description="Helical" evidence="8">
    <location>
        <begin position="216"/>
        <end position="236"/>
    </location>
</feature>
<reference evidence="11" key="2">
    <citation type="submission" date="2023-11" db="UniProtKB">
        <authorList>
            <consortium name="WormBaseParasite"/>
        </authorList>
    </citation>
    <scope>IDENTIFICATION</scope>
</reference>
<comment type="subcellular location">
    <subcellularLocation>
        <location evidence="1">Membrane</location>
        <topology evidence="1">Multi-pass membrane protein</topology>
    </subcellularLocation>
</comment>
<feature type="transmembrane region" description="Helical" evidence="8">
    <location>
        <begin position="330"/>
        <end position="351"/>
    </location>
</feature>
<feature type="transmembrane region" description="Helical" evidence="8">
    <location>
        <begin position="367"/>
        <end position="391"/>
    </location>
</feature>
<evidence type="ECO:0000256" key="6">
    <source>
        <dbReference type="ARBA" id="ARBA00023170"/>
    </source>
</evidence>
<dbReference type="InterPro" id="IPR017452">
    <property type="entry name" value="GPCR_Rhodpsn_7TM"/>
</dbReference>
<name>A0AA85K2R4_TRIRE</name>
<keyword evidence="10" id="KW-1185">Reference proteome</keyword>
<evidence type="ECO:0000256" key="8">
    <source>
        <dbReference type="SAM" id="Phobius"/>
    </source>
</evidence>